<protein>
    <submittedName>
        <fullName evidence="1">Uncharacterized protein</fullName>
    </submittedName>
</protein>
<name>A0A202E9Z9_9EURY</name>
<reference evidence="1 2" key="1">
    <citation type="submission" date="2017-02" db="EMBL/GenBank/DDBJ databases">
        <title>Natronthermophilus aegyptiacus gen. nov.,sp. nov., an aerobic, extremely halophilic alkalithermophilic archaeon isolated from the athalassohaline Wadi An Natrun, Egypt.</title>
        <authorList>
            <person name="Zhao B."/>
        </authorList>
    </citation>
    <scope>NUCLEOTIDE SEQUENCE [LARGE SCALE GENOMIC DNA]</scope>
    <source>
        <strain evidence="1 2">CGMCC 1.3597</strain>
    </source>
</reference>
<comment type="caution">
    <text evidence="1">The sequence shown here is derived from an EMBL/GenBank/DDBJ whole genome shotgun (WGS) entry which is preliminary data.</text>
</comment>
<evidence type="ECO:0000313" key="1">
    <source>
        <dbReference type="EMBL" id="OVE85096.1"/>
    </source>
</evidence>
<accession>A0A202E9Z9</accession>
<gene>
    <name evidence="1" type="ORF">B2G88_12175</name>
</gene>
<sequence>MRFGPVHLNKVFDLSTISLCGVRNSFVSFVRMFPNFLFMMEPAPIQKINRVYKFPSCFGTAFEVLEVS</sequence>
<dbReference type="AlphaFoldDB" id="A0A202E9Z9"/>
<evidence type="ECO:0000313" key="2">
    <source>
        <dbReference type="Proteomes" id="UP000196084"/>
    </source>
</evidence>
<proteinExistence type="predicted"/>
<dbReference type="EMBL" id="MWPH01000002">
    <property type="protein sequence ID" value="OVE85096.1"/>
    <property type="molecule type" value="Genomic_DNA"/>
</dbReference>
<organism evidence="1 2">
    <name type="scientific">Natronolimnobius baerhuensis</name>
    <dbReference type="NCBI Taxonomy" id="253108"/>
    <lineage>
        <taxon>Archaea</taxon>
        <taxon>Methanobacteriati</taxon>
        <taxon>Methanobacteriota</taxon>
        <taxon>Stenosarchaea group</taxon>
        <taxon>Halobacteria</taxon>
        <taxon>Halobacteriales</taxon>
        <taxon>Natrialbaceae</taxon>
        <taxon>Natronolimnobius</taxon>
    </lineage>
</organism>
<keyword evidence="2" id="KW-1185">Reference proteome</keyword>
<dbReference type="Proteomes" id="UP000196084">
    <property type="component" value="Unassembled WGS sequence"/>
</dbReference>